<dbReference type="PANTHER" id="PTHR14885">
    <property type="entry name" value="CILIA- AND FLAGELLA-ASSOCIATED PROTEIN 43-RELATED"/>
    <property type="match status" value="1"/>
</dbReference>
<organism evidence="12 13">
    <name type="scientific">Engystomops pustulosus</name>
    <name type="common">Tungara frog</name>
    <name type="synonym">Physalaemus pustulosus</name>
    <dbReference type="NCBI Taxonomy" id="76066"/>
    <lineage>
        <taxon>Eukaryota</taxon>
        <taxon>Metazoa</taxon>
        <taxon>Chordata</taxon>
        <taxon>Craniata</taxon>
        <taxon>Vertebrata</taxon>
        <taxon>Euteleostomi</taxon>
        <taxon>Amphibia</taxon>
        <taxon>Batrachia</taxon>
        <taxon>Anura</taxon>
        <taxon>Neobatrachia</taxon>
        <taxon>Hyloidea</taxon>
        <taxon>Leptodactylidae</taxon>
        <taxon>Leiuperinae</taxon>
        <taxon>Engystomops</taxon>
    </lineage>
</organism>
<feature type="region of interest" description="Disordered" evidence="11">
    <location>
        <begin position="955"/>
        <end position="982"/>
    </location>
</feature>
<evidence type="ECO:0000256" key="5">
    <source>
        <dbReference type="ARBA" id="ARBA00023054"/>
    </source>
</evidence>
<feature type="region of interest" description="Disordered" evidence="11">
    <location>
        <begin position="763"/>
        <end position="795"/>
    </location>
</feature>
<dbReference type="GO" id="GO:0005930">
    <property type="term" value="C:axoneme"/>
    <property type="evidence" value="ECO:0007669"/>
    <property type="project" value="UniProtKB-SubCell"/>
</dbReference>
<accession>A0AAV7C358</accession>
<protein>
    <recommendedName>
        <fullName evidence="9">Cilia- and flagella-associated protein 43</fullName>
    </recommendedName>
</protein>
<evidence type="ECO:0000256" key="7">
    <source>
        <dbReference type="ARBA" id="ARBA00023273"/>
    </source>
</evidence>
<evidence type="ECO:0000313" key="13">
    <source>
        <dbReference type="Proteomes" id="UP000824782"/>
    </source>
</evidence>
<comment type="subcellular location">
    <subcellularLocation>
        <location evidence="1">Cytoplasm</location>
        <location evidence="1">Cytoskeleton</location>
        <location evidence="1">Cilium axoneme</location>
    </subcellularLocation>
</comment>
<evidence type="ECO:0000313" key="12">
    <source>
        <dbReference type="EMBL" id="KAG8578873.1"/>
    </source>
</evidence>
<dbReference type="InterPro" id="IPR001680">
    <property type="entry name" value="WD40_rpt"/>
</dbReference>
<dbReference type="InterPro" id="IPR036322">
    <property type="entry name" value="WD40_repeat_dom_sf"/>
</dbReference>
<dbReference type="Pfam" id="PF25828">
    <property type="entry name" value="CC_Cfap43"/>
    <property type="match status" value="1"/>
</dbReference>
<evidence type="ECO:0000256" key="4">
    <source>
        <dbReference type="ARBA" id="ARBA00022737"/>
    </source>
</evidence>
<evidence type="ECO:0000256" key="10">
    <source>
        <dbReference type="SAM" id="Coils"/>
    </source>
</evidence>
<gene>
    <name evidence="12" type="ORF">GDO81_010648</name>
</gene>
<dbReference type="InterPro" id="IPR015943">
    <property type="entry name" value="WD40/YVTN_repeat-like_dom_sf"/>
</dbReference>
<keyword evidence="5 10" id="KW-0175">Coiled coil</keyword>
<evidence type="ECO:0000256" key="2">
    <source>
        <dbReference type="ARBA" id="ARBA00022490"/>
    </source>
</evidence>
<feature type="compositionally biased region" description="Acidic residues" evidence="11">
    <location>
        <begin position="958"/>
        <end position="967"/>
    </location>
</feature>
<evidence type="ECO:0000256" key="6">
    <source>
        <dbReference type="ARBA" id="ARBA00023212"/>
    </source>
</evidence>
<keyword evidence="3" id="KW-0853">WD repeat</keyword>
<feature type="region of interest" description="Disordered" evidence="11">
    <location>
        <begin position="1094"/>
        <end position="1113"/>
    </location>
</feature>
<feature type="coiled-coil region" evidence="10">
    <location>
        <begin position="1402"/>
        <end position="1432"/>
    </location>
</feature>
<dbReference type="SUPFAM" id="SSF50978">
    <property type="entry name" value="WD40 repeat-like"/>
    <property type="match status" value="2"/>
</dbReference>
<dbReference type="Gene3D" id="2.130.10.10">
    <property type="entry name" value="YVTN repeat-like/Quinoprotein amine dehydrogenase"/>
    <property type="match status" value="3"/>
</dbReference>
<reference evidence="12" key="1">
    <citation type="thesis" date="2020" institute="ProQuest LLC" country="789 East Eisenhower Parkway, Ann Arbor, MI, USA">
        <title>Comparative Genomics and Chromosome Evolution.</title>
        <authorList>
            <person name="Mudd A.B."/>
        </authorList>
    </citation>
    <scope>NUCLEOTIDE SEQUENCE</scope>
    <source>
        <strain evidence="12">237g6f4</strain>
        <tissue evidence="12">Blood</tissue>
    </source>
</reference>
<evidence type="ECO:0000256" key="9">
    <source>
        <dbReference type="ARBA" id="ARBA00023662"/>
    </source>
</evidence>
<evidence type="ECO:0000256" key="11">
    <source>
        <dbReference type="SAM" id="MobiDB-lite"/>
    </source>
</evidence>
<proteinExistence type="inferred from homology"/>
<feature type="coiled-coil region" evidence="10">
    <location>
        <begin position="1555"/>
        <end position="1589"/>
    </location>
</feature>
<dbReference type="Proteomes" id="UP000824782">
    <property type="component" value="Unassembled WGS sequence"/>
</dbReference>
<feature type="coiled-coil region" evidence="10">
    <location>
        <begin position="1153"/>
        <end position="1187"/>
    </location>
</feature>
<keyword evidence="7" id="KW-0966">Cell projection</keyword>
<dbReference type="PANTHER" id="PTHR14885:SF1">
    <property type="entry name" value="CILIA- AND FLAGELLA-ASSOCIATED PROTEIN 43"/>
    <property type="match status" value="1"/>
</dbReference>
<keyword evidence="6" id="KW-0206">Cytoskeleton</keyword>
<keyword evidence="2" id="KW-0963">Cytoplasm</keyword>
<name>A0AAV7C358_ENGPU</name>
<feature type="compositionally biased region" description="Polar residues" evidence="11">
    <location>
        <begin position="780"/>
        <end position="791"/>
    </location>
</feature>
<dbReference type="GO" id="GO:0007288">
    <property type="term" value="P:sperm axoneme assembly"/>
    <property type="evidence" value="ECO:0007669"/>
    <property type="project" value="TreeGrafter"/>
</dbReference>
<comment type="caution">
    <text evidence="12">The sequence shown here is derived from an EMBL/GenBank/DDBJ whole genome shotgun (WGS) entry which is preliminary data.</text>
</comment>
<keyword evidence="4" id="KW-0677">Repeat</keyword>
<feature type="compositionally biased region" description="Polar residues" evidence="11">
    <location>
        <begin position="973"/>
        <end position="982"/>
    </location>
</feature>
<dbReference type="SMART" id="SM00320">
    <property type="entry name" value="WD40"/>
    <property type="match status" value="6"/>
</dbReference>
<evidence type="ECO:0000256" key="8">
    <source>
        <dbReference type="ARBA" id="ARBA00023605"/>
    </source>
</evidence>
<evidence type="ECO:0000256" key="3">
    <source>
        <dbReference type="ARBA" id="ARBA00022574"/>
    </source>
</evidence>
<dbReference type="EMBL" id="WNYA01000004">
    <property type="protein sequence ID" value="KAG8578873.1"/>
    <property type="molecule type" value="Genomic_DNA"/>
</dbReference>
<keyword evidence="13" id="KW-1185">Reference proteome</keyword>
<sequence length="1664" mass="190008">MEPSSFSLQVRWVQGINQKHVTFINPNTVCHPCGNFIVFTDIQTKRQSLLQCPSGSIGAFAVSTSNEVVAFSDKKLPPNIHVFTFPGLVRRAELGGAAQLDYSLLAFSHSGHYLASYASAPDHLLTIWSWQEGVALCSVSEGTCSFTSLTFNPMDWHQLCLSSEETLTLWNIEVCDTVYHLKSTAVRLLNEDGVMAEVDGHLSAYTDSLHSYIEPQVPLAAIAGLVGDEAEGFIPIEQRKPVVKPNTHCWSSTSNLFVGCKGGQLLSVNPETQKVTVLSLTEPPADGESPRAAVYEGSIKTMALHRDGLYIGGSDGILWLCSIKGSEFKMKECWNAKDPIESLSFSPDYKTLSIATQKGSVYIYNYKQYGDPIQILSTCHDDITAAGFLTTGNRYCLTAGRSGVLQFWSLEDGASLSSLQIDIEATCLACCPSSHYAVVGSSSGHVFFLDAVKVNTPRIIARKRLYHVPVLHLHFDLKGNVLLTGAADGHIFILDARPSNSFQVLGYTVVGGDILSLSLLSSMDSQQIKVLTLVCPMGEKEVEEDEGGSQLEGFSIPLKILQSPTEYIDQRGMFKDSMIHKYQYKLEQPLFSAVLGSNGNAVYGYCRDSPFINKILLPKETPSDMVTVLAADKKVRGSQLGPGYLWMSPHHKWLSVSAADGILYLRDSFNMETFAQVCCHSYLTGGIGSMAFSLDGHTLLTTGVQDGSVVCLTWRHNGNNLVNEAFEYGRTLSISLKDTIFAEDEALRKMALWSKDSASSLVQDKEGSRPSVEVTEQDDTYISSSRTQSPDPTWLDHKFDEARKEEEKKYADQKKSLKNGIKELRQKIQAMMRENESLPDIEKLDQQEFNLDTEEQERLQAESEQEVERVRREIELENLSKQYLREIIKQECWDSMSVKGRSVMSFHTEHEVANYPLKERTAKEVEEIARVLNVKKTESIDLKIRKEIVEVQAKVGSEEEEEVEEETEKSHDTTSLIGSLSDQYGGDTSNLYSQLEMHSREEKINQIILLKDIIFNVKTAFNKEFDVVYRQKEQEVSRVNERNQRILEIMSELNIQEKLIEPKFTDNEKPERALTVDDSEIKVEKYLTPEQKIKAEQQAKQEEEKRLAAQEDNAKQRALTDMMGGVLEVKKEDILRMEVPQPSFVSKAETEWTEDEKKQFKDYDKKCKDLSEEKEKYRKILEAEMKKIQVSIMETTVAFDEILTKLFEKKVKCEMVIYQEELKISNLLFSILIEEEINIRAAQLNQVMDKKRKLKNQTADLVKTFKAAVESFRESYDDLVAEDKLLDRGFKKEFSDVPAHLVDQLYKLYRKRPRVQRLRTQTESEAPFGDRPGSGKAHKDSLLQLMKAMDELDAPEHMPEGLDLPVWERFCLSRRSKMEYEQQVKRKALVLAEMQEFLHKRIEEDEKTRQDIEDIMQELNILRNEKMKFQLDLTVQFILKQGQVEVENTDLIPNYTDAILLHRSVIEDLNNNIRGLGEQKIASMMESKDFRKGIFQLEWEHKKIRMEMEDLKKKSRDITMLRVTKEIQTFLNESNYDMRISEQMLILEKTINVQEKQHEKNVRQYRQVIKDLEKHINKKKEANTQLDKELQGTLIAFSERKHVYDVVGVEKNSEKNARDRYTDIVHRRKLVDLVKAQAQEIALLRSELDRLRMKTFPALVQMDY</sequence>
<feature type="coiled-coil region" evidence="10">
    <location>
        <begin position="807"/>
        <end position="873"/>
    </location>
</feature>
<evidence type="ECO:0000256" key="1">
    <source>
        <dbReference type="ARBA" id="ARBA00004430"/>
    </source>
</evidence>
<comment type="similarity">
    <text evidence="8">Belongs to the CFAP43 family.</text>
</comment>